<dbReference type="AlphaFoldDB" id="A0A9I9EE25"/>
<reference evidence="1" key="1">
    <citation type="submission" date="2023-03" db="UniProtKB">
        <authorList>
            <consortium name="EnsemblPlants"/>
        </authorList>
    </citation>
    <scope>IDENTIFICATION</scope>
</reference>
<protein>
    <submittedName>
        <fullName evidence="1">Uncharacterized protein</fullName>
    </submittedName>
</protein>
<name>A0A9I9EE25_CUCME</name>
<sequence>MHETKFETEFKALDANDNFSCLLQYLLPFSFIGETISFIDEIDHKRTFYRRHSTEEQLSCERGQIS</sequence>
<evidence type="ECO:0000313" key="1">
    <source>
        <dbReference type="EnsemblPlants" id="MELO3C032478.2.1"/>
    </source>
</evidence>
<dbReference type="Gramene" id="MELO3C032478.2.1">
    <property type="protein sequence ID" value="MELO3C032478.2.1"/>
    <property type="gene ID" value="MELO3C032478.2"/>
</dbReference>
<accession>A0A9I9EE25</accession>
<proteinExistence type="predicted"/>
<organism evidence="1">
    <name type="scientific">Cucumis melo</name>
    <name type="common">Muskmelon</name>
    <dbReference type="NCBI Taxonomy" id="3656"/>
    <lineage>
        <taxon>Eukaryota</taxon>
        <taxon>Viridiplantae</taxon>
        <taxon>Streptophyta</taxon>
        <taxon>Embryophyta</taxon>
        <taxon>Tracheophyta</taxon>
        <taxon>Spermatophyta</taxon>
        <taxon>Magnoliopsida</taxon>
        <taxon>eudicotyledons</taxon>
        <taxon>Gunneridae</taxon>
        <taxon>Pentapetalae</taxon>
        <taxon>rosids</taxon>
        <taxon>fabids</taxon>
        <taxon>Cucurbitales</taxon>
        <taxon>Cucurbitaceae</taxon>
        <taxon>Benincaseae</taxon>
        <taxon>Cucumis</taxon>
    </lineage>
</organism>
<dbReference type="EnsemblPlants" id="MELO3C032478.2.1">
    <property type="protein sequence ID" value="MELO3C032478.2.1"/>
    <property type="gene ID" value="MELO3C032478.2"/>
</dbReference>